<comment type="caution">
    <text evidence="10">The sequence shown here is derived from an EMBL/GenBank/DDBJ whole genome shotgun (WGS) entry which is preliminary data.</text>
</comment>
<dbReference type="Gene3D" id="3.30.200.20">
    <property type="entry name" value="Phosphorylase Kinase, domain 1"/>
    <property type="match status" value="1"/>
</dbReference>
<dbReference type="InterPro" id="IPR019734">
    <property type="entry name" value="TPR_rpt"/>
</dbReference>
<evidence type="ECO:0000256" key="8">
    <source>
        <dbReference type="SAM" id="MobiDB-lite"/>
    </source>
</evidence>
<dbReference type="InterPro" id="IPR015943">
    <property type="entry name" value="WD40/YVTN_repeat-like_dom_sf"/>
</dbReference>
<dbReference type="EMBL" id="APAU02000019">
    <property type="protein sequence ID" value="EUB61486.1"/>
    <property type="molecule type" value="Genomic_DNA"/>
</dbReference>
<evidence type="ECO:0000259" key="9">
    <source>
        <dbReference type="PROSITE" id="PS50011"/>
    </source>
</evidence>
<feature type="region of interest" description="Disordered" evidence="8">
    <location>
        <begin position="1099"/>
        <end position="1128"/>
    </location>
</feature>
<dbReference type="STRING" id="6210.W6UK22"/>
<dbReference type="PROSITE" id="PS50005">
    <property type="entry name" value="TPR"/>
    <property type="match status" value="3"/>
</dbReference>
<feature type="domain" description="Protein kinase" evidence="9">
    <location>
        <begin position="1121"/>
        <end position="1367"/>
    </location>
</feature>
<evidence type="ECO:0000256" key="4">
    <source>
        <dbReference type="ARBA" id="ARBA00022786"/>
    </source>
</evidence>
<dbReference type="Pfam" id="PF04049">
    <property type="entry name" value="ANAPC8"/>
    <property type="match status" value="1"/>
</dbReference>
<dbReference type="OrthoDB" id="1034557at2759"/>
<feature type="repeat" description="TPR" evidence="7">
    <location>
        <begin position="390"/>
        <end position="423"/>
    </location>
</feature>
<sequence length="2408" mass="262761">MRQVLDLSISLDKVQSDLRIALAKCQVRGLVHSATWLAELLLSTQQKPSSADSVVETGFSPGSLIADQYNGLSSENFSNYHLAKCYFDTREYARCAHLLASIPKQDSHPLIDFLHFYSRYMSIEKHITDNSTTTRDTSNYAKWGSALSSETYRSDLSGLKSDMEQRYCSVEDMQGNSLDVFLSSGVDVYTAYVYALVQIRLGFQSVALKALVHIVKKDPLLWPAWSELIGLFEDREKLDRHFPPSASSDGANWMLEFFRAKALLHIQESERALSTLTALSNSGFHNSLNLQADIADAHERLRDLDTSVEIYKKIFAVDPYRLTDTDIFSNVLFVRGEHNELAYLARRCAEVDKYKPETCCVLGNFYGLRSQHDKAVLYFQRALRLQPRYALVWILLGHEYVELQHLKLAIYAYNQAILHNRHDHRGWYGLGQLYEFIKQPEHALYYYKRAQYLCPTDSRVIVALGDMYEKLGNVQAAKKCFWRAYCVGDMEGSALAALARCFEKSGESCEAAAAHTQFIRQCETRGVSNEADLGQAYRYLANYHFKHGHHNDAVIAINKCLDFPEIREEAKALCLQLTLLSGSAPSTSECQAPEKLVISLGNSKSNESDNLATRPRLKARRRLKQSDFTSDAGDVSMRSTGVMASPQCQSVTEKYLSFRLSRVRFSPVFGSQIEPLVVTGSTQEEVNSVCVWQYNRYAEYGKNFANAEPENEIPTPLTDSADEPRLVCSTVHTGSVQQLKTHTDSRLIFTGSSMGFVGIYSLELPETERDAFRLRQAGMWSRVPSNPADELLRTDVPISDICVSADAFQVFVGNDLGELFVLDTEALAVKRQLTVAALGFDLSTINAIESIDASCIASANQLGQLNVWDLRSPNTSDLPQKRIIPTGEPRPLLCLSQHPGQSHLLAVGGVDNSGGGGGRGKTATTTSYIWDLREERHPLSEITCRGSAVWEIRFHPHEPQFLYLATEEAGLMRIHSPSSVDSWSFHQICQKKLTATCVTSNPLDYCSVGTFDLAGDLIVCGRDNCTLQTIKDSSQFASYYVFPSSHLLNALSGSYLFMFGVLNETIIPLYSGVFAFCNEMEEQPESKQLESMVDVKAPPTDAAVTTSTAHDEKDDDEDDEEEEEDKIVEKSYNNRFHKRNKRLPTQIGGVDNTFIAIEPKSGKEVMWNERMLPEKKTERDNRFLTIVKKLKKQAHPFLIRFLDAWIIKNDSGPRKLVFVNERLDDGTLKQFLCNSTSRSKLLWRRHIGQLLSVLMYLHRLGVTHGNLKKEAIYYQSSGNLKVGPFMLDAFFDQKSPATDIYAFGILALEIAVWTQTIDTQVSSEEEKVKVMLASLTDPQQRSFIEACCDPNPSNRPKIKALLNHPAVAEVPTLKLLSAKVLVTSMKSLPPDDTAPGAGGVGPGGAAESGSGAGAGVGGAKAEAPTDFAELLRDYISHLEDETVILDVAFLTDQVTKTRSWKDYRSNFTLTSKYLEDVKNGFYPFLGYHFGAVAAEQEEEEEGSAGPVGVVSTTTTTTAVDGAGSGGQPLMATASSGMISNAASSTTSRKHSASVISTTDTPPRHLSTTHEFPTEGTKFDNFSDFSLTASAAVAAAAAAAASLVVSARFESVPGDPEMRRRSLPNSLAERLISASQLKEYVQTMLTGVGMTAAPVANADAVARTAGGTATTAVLNAPNSVIQQPYALLQQTATNVREKRIPQQSACVGGTEEVCPLGSAVRGMNASTTRPPVQNVPHTPHTSIASTLTQSAAVSLASAVDVVPLQPSTTNPTAAVSTAAASSANAAGMNVVEDEEGDAEISEDDDDDQNDSDDDGDDDDEDDEESGAKGGVQGTEKGCDGAPQVVHVPPPTQSPTTPALFTHCQYAYIGVGRWQVYVQMWFVEDRLKREAYLQVLEHEWHDYDRIADLFEGSKCLSSSDKSILVRLLAMARHNIPLVEGELIYPCYAPQCNGNIYAQELYSKLVTLHLHQQAQELIARASSNGTAHVIPTANANASSQQQAETPAAPQSANQADPNNATAPAAASVAELIDANPAAAAVPVLLPSGAMTTASDPCRSSLPPSQQGPGSCPHELTDRAEASEAPIRVNGNLQVLPPPPSVRQPVVTEGGGAGGAGVPAMVVASSNSVQTSDPNPPQLAPANPLTRLNNQDIVEMLDVGALAPQNATCALCDRHDYLHRVDLPNYLTCPCYHCRESLARDAKITPEDLFNLHLQHNVPWPAFLQARFNIPPDGRSLNELIAYDCRWRGREPCTCLPDSGPLPPCVEFPWFYTDPSATCTTATNASPQPSPDSTHHSADASLNSIPPVATANVTDAKTGDGHPTITTAPQTAVQQPKAPQLDNITSSKHSHSSALPCASRHARGSLGPPQCCDPTGRFKDVTRPEAAGHQHTPQSNRSSSEPQPPVVEGQKL</sequence>
<dbReference type="SUPFAM" id="SSF50978">
    <property type="entry name" value="WD40 repeat-like"/>
    <property type="match status" value="1"/>
</dbReference>
<dbReference type="CTD" id="36339265"/>
<dbReference type="Gene3D" id="1.25.40.10">
    <property type="entry name" value="Tetratricopeptide repeat domain"/>
    <property type="match status" value="2"/>
</dbReference>
<feature type="compositionally biased region" description="Low complexity" evidence="8">
    <location>
        <begin position="2009"/>
        <end position="2021"/>
    </location>
</feature>
<dbReference type="InterPro" id="IPR000719">
    <property type="entry name" value="Prot_kinase_dom"/>
</dbReference>
<keyword evidence="4" id="KW-0833">Ubl conjugation pathway</keyword>
<dbReference type="GO" id="GO:0016567">
    <property type="term" value="P:protein ubiquitination"/>
    <property type="evidence" value="ECO:0007669"/>
    <property type="project" value="TreeGrafter"/>
</dbReference>
<dbReference type="GO" id="GO:0045842">
    <property type="term" value="P:positive regulation of mitotic metaphase/anaphase transition"/>
    <property type="evidence" value="ECO:0007669"/>
    <property type="project" value="TreeGrafter"/>
</dbReference>
<dbReference type="PANTHER" id="PTHR12558:SF10">
    <property type="entry name" value="CELL DIVISION CYCLE PROTEIN 23 HOMOLOG"/>
    <property type="match status" value="1"/>
</dbReference>
<feature type="compositionally biased region" description="Acidic residues" evidence="8">
    <location>
        <begin position="1113"/>
        <end position="1126"/>
    </location>
</feature>
<evidence type="ECO:0000256" key="6">
    <source>
        <dbReference type="ARBA" id="ARBA00023306"/>
    </source>
</evidence>
<evidence type="ECO:0000256" key="5">
    <source>
        <dbReference type="ARBA" id="ARBA00022803"/>
    </source>
</evidence>
<dbReference type="GeneID" id="36339265"/>
<evidence type="ECO:0000313" key="11">
    <source>
        <dbReference type="Proteomes" id="UP000019149"/>
    </source>
</evidence>
<dbReference type="SMART" id="SM00220">
    <property type="entry name" value="S_TKc"/>
    <property type="match status" value="1"/>
</dbReference>
<dbReference type="InterPro" id="IPR007192">
    <property type="entry name" value="APC8"/>
</dbReference>
<evidence type="ECO:0000256" key="1">
    <source>
        <dbReference type="ARBA" id="ARBA00022618"/>
    </source>
</evidence>
<dbReference type="PROSITE" id="PS50011">
    <property type="entry name" value="PROTEIN_KINASE_DOM"/>
    <property type="match status" value="1"/>
</dbReference>
<organism evidence="10 11">
    <name type="scientific">Echinococcus granulosus</name>
    <name type="common">Hydatid tapeworm</name>
    <dbReference type="NCBI Taxonomy" id="6210"/>
    <lineage>
        <taxon>Eukaryota</taxon>
        <taxon>Metazoa</taxon>
        <taxon>Spiralia</taxon>
        <taxon>Lophotrochozoa</taxon>
        <taxon>Platyhelminthes</taxon>
        <taxon>Cestoda</taxon>
        <taxon>Eucestoda</taxon>
        <taxon>Cyclophyllidea</taxon>
        <taxon>Taeniidae</taxon>
        <taxon>Echinococcus</taxon>
        <taxon>Echinococcus granulosus group</taxon>
    </lineage>
</organism>
<dbReference type="InterPro" id="IPR011009">
    <property type="entry name" value="Kinase-like_dom_sf"/>
</dbReference>
<dbReference type="Proteomes" id="UP000019149">
    <property type="component" value="Unassembled WGS sequence"/>
</dbReference>
<feature type="repeat" description="TPR" evidence="7">
    <location>
        <begin position="356"/>
        <end position="389"/>
    </location>
</feature>
<evidence type="ECO:0000256" key="3">
    <source>
        <dbReference type="ARBA" id="ARBA00022776"/>
    </source>
</evidence>
<feature type="region of interest" description="Disordered" evidence="8">
    <location>
        <begin position="1992"/>
        <end position="2021"/>
    </location>
</feature>
<feature type="region of interest" description="Disordered" evidence="8">
    <location>
        <begin position="2049"/>
        <end position="2109"/>
    </location>
</feature>
<keyword evidence="2" id="KW-0677">Repeat</keyword>
<dbReference type="SUPFAM" id="SSF48452">
    <property type="entry name" value="TPR-like"/>
    <property type="match status" value="3"/>
</dbReference>
<dbReference type="Gene3D" id="2.130.10.10">
    <property type="entry name" value="YVTN repeat-like/Quinoprotein amine dehydrogenase"/>
    <property type="match status" value="1"/>
</dbReference>
<gene>
    <name evidence="10" type="ORF">EGR_03550</name>
</gene>
<dbReference type="SUPFAM" id="SSF56112">
    <property type="entry name" value="Protein kinase-like (PK-like)"/>
    <property type="match status" value="1"/>
</dbReference>
<feature type="region of interest" description="Disordered" evidence="8">
    <location>
        <begin position="1542"/>
        <end position="1572"/>
    </location>
</feature>
<keyword evidence="3" id="KW-0498">Mitosis</keyword>
<dbReference type="RefSeq" id="XP_024352682.1">
    <property type="nucleotide sequence ID" value="XM_024492799.1"/>
</dbReference>
<keyword evidence="5 7" id="KW-0802">TPR repeat</keyword>
<feature type="region of interest" description="Disordered" evidence="8">
    <location>
        <begin position="2277"/>
        <end position="2408"/>
    </location>
</feature>
<feature type="region of interest" description="Disordered" evidence="8">
    <location>
        <begin position="1781"/>
        <end position="1852"/>
    </location>
</feature>
<feature type="repeat" description="TPR" evidence="7">
    <location>
        <begin position="424"/>
        <end position="457"/>
    </location>
</feature>
<dbReference type="KEGG" id="egl:EGR_03550"/>
<feature type="compositionally biased region" description="Basic and acidic residues" evidence="8">
    <location>
        <begin position="2372"/>
        <end position="2384"/>
    </location>
</feature>
<feature type="compositionally biased region" description="Polar residues" evidence="8">
    <location>
        <begin position="2387"/>
        <end position="2397"/>
    </location>
</feature>
<name>W6UK22_ECHGR</name>
<evidence type="ECO:0000313" key="10">
    <source>
        <dbReference type="EMBL" id="EUB61486.1"/>
    </source>
</evidence>
<keyword evidence="11" id="KW-1185">Reference proteome</keyword>
<feature type="compositionally biased region" description="Polar residues" evidence="8">
    <location>
        <begin position="2320"/>
        <end position="2330"/>
    </location>
</feature>
<accession>W6UK22</accession>
<feature type="compositionally biased region" description="Low complexity" evidence="8">
    <location>
        <begin position="2056"/>
        <end position="2069"/>
    </location>
</feature>
<protein>
    <submittedName>
        <fullName evidence="10">Cell division cycle protein</fullName>
    </submittedName>
</protein>
<feature type="compositionally biased region" description="Acidic residues" evidence="8">
    <location>
        <begin position="1790"/>
        <end position="1823"/>
    </location>
</feature>
<dbReference type="Gene3D" id="1.10.510.10">
    <property type="entry name" value="Transferase(Phosphotransferase) domain 1"/>
    <property type="match status" value="1"/>
</dbReference>
<evidence type="ECO:0000256" key="2">
    <source>
        <dbReference type="ARBA" id="ARBA00022737"/>
    </source>
</evidence>
<dbReference type="GO" id="GO:0031145">
    <property type="term" value="P:anaphase-promoting complex-dependent catabolic process"/>
    <property type="evidence" value="ECO:0007669"/>
    <property type="project" value="TreeGrafter"/>
</dbReference>
<dbReference type="Pfam" id="PF00069">
    <property type="entry name" value="Pkinase"/>
    <property type="match status" value="1"/>
</dbReference>
<proteinExistence type="predicted"/>
<feature type="region of interest" description="Disordered" evidence="8">
    <location>
        <begin position="1391"/>
        <end position="1419"/>
    </location>
</feature>
<dbReference type="InterPro" id="IPR011990">
    <property type="entry name" value="TPR-like_helical_dom_sf"/>
</dbReference>
<dbReference type="GO" id="GO:0051301">
    <property type="term" value="P:cell division"/>
    <property type="evidence" value="ECO:0007669"/>
    <property type="project" value="UniProtKB-KW"/>
</dbReference>
<dbReference type="GO" id="GO:0004672">
    <property type="term" value="F:protein kinase activity"/>
    <property type="evidence" value="ECO:0007669"/>
    <property type="project" value="InterPro"/>
</dbReference>
<dbReference type="PANTHER" id="PTHR12558">
    <property type="entry name" value="CELL DIVISION CYCLE 16,23,27"/>
    <property type="match status" value="1"/>
</dbReference>
<dbReference type="InterPro" id="IPR036322">
    <property type="entry name" value="WD40_repeat_dom_sf"/>
</dbReference>
<reference evidence="10 11" key="1">
    <citation type="journal article" date="2013" name="Nat. Genet.">
        <title>The genome of the hydatid tapeworm Echinococcus granulosus.</title>
        <authorList>
            <person name="Zheng H."/>
            <person name="Zhang W."/>
            <person name="Zhang L."/>
            <person name="Zhang Z."/>
            <person name="Li J."/>
            <person name="Lu G."/>
            <person name="Zhu Y."/>
            <person name="Wang Y."/>
            <person name="Huang Y."/>
            <person name="Liu J."/>
            <person name="Kang H."/>
            <person name="Chen J."/>
            <person name="Wang L."/>
            <person name="Chen A."/>
            <person name="Yu S."/>
            <person name="Gao Z."/>
            <person name="Jin L."/>
            <person name="Gu W."/>
            <person name="Wang Z."/>
            <person name="Zhao L."/>
            <person name="Shi B."/>
            <person name="Wen H."/>
            <person name="Lin R."/>
            <person name="Jones M.K."/>
            <person name="Brejova B."/>
            <person name="Vinar T."/>
            <person name="Zhao G."/>
            <person name="McManus D.P."/>
            <person name="Chen Z."/>
            <person name="Zhou Y."/>
            <person name="Wang S."/>
        </authorList>
    </citation>
    <scope>NUCLEOTIDE SEQUENCE [LARGE SCALE GENOMIC DNA]</scope>
</reference>
<evidence type="ECO:0000256" key="7">
    <source>
        <dbReference type="PROSITE-ProRule" id="PRU00339"/>
    </source>
</evidence>
<dbReference type="SMART" id="SM00028">
    <property type="entry name" value="TPR"/>
    <property type="match status" value="6"/>
</dbReference>
<feature type="compositionally biased region" description="Gly residues" evidence="8">
    <location>
        <begin position="1396"/>
        <end position="1418"/>
    </location>
</feature>
<dbReference type="GO" id="GO:0005680">
    <property type="term" value="C:anaphase-promoting complex"/>
    <property type="evidence" value="ECO:0007669"/>
    <property type="project" value="InterPro"/>
</dbReference>
<dbReference type="GO" id="GO:0005524">
    <property type="term" value="F:ATP binding"/>
    <property type="evidence" value="ECO:0007669"/>
    <property type="project" value="InterPro"/>
</dbReference>
<keyword evidence="1 10" id="KW-0132">Cell division</keyword>
<dbReference type="Pfam" id="PF13181">
    <property type="entry name" value="TPR_8"/>
    <property type="match status" value="2"/>
</dbReference>
<keyword evidence="6" id="KW-0131">Cell cycle</keyword>